<reference evidence="1 2" key="1">
    <citation type="submission" date="2016-09" db="EMBL/GenBank/DDBJ databases">
        <title>The complete genome sequences of Rhizobium gallicum, symbiovars gallicum and phaseoli, symbionts associated to common bean (Phaseolus vulgaris).</title>
        <authorList>
            <person name="Bustos P."/>
            <person name="Santamaria R.I."/>
            <person name="Perez-Carrascal O.M."/>
            <person name="Juarez S."/>
            <person name="Lozano L."/>
            <person name="Martinez-Flores I."/>
            <person name="Martinez-Romero E."/>
            <person name="Cevallos M."/>
            <person name="Romero D."/>
            <person name="Davila G."/>
            <person name="Gonzalez V."/>
        </authorList>
    </citation>
    <scope>NUCLEOTIDE SEQUENCE [LARGE SCALE GENOMIC DNA]</scope>
    <source>
        <strain evidence="1 2">8C-3</strain>
    </source>
</reference>
<dbReference type="AlphaFoldDB" id="A0A1L5NZR5"/>
<dbReference type="Proteomes" id="UP000185109">
    <property type="component" value="Chromosome"/>
</dbReference>
<dbReference type="EMBL" id="CP017241">
    <property type="protein sequence ID" value="APO73395.1"/>
    <property type="molecule type" value="Genomic_DNA"/>
</dbReference>
<sequence>MRLAAFGIAGNKYVPCPALAALVWKADLSGIDDRGASSLFSLLARSAIRLTFS</sequence>
<organism evidence="1 2">
    <name type="scientific">Rhizobium etli 8C-3</name>
    <dbReference type="NCBI Taxonomy" id="538025"/>
    <lineage>
        <taxon>Bacteria</taxon>
        <taxon>Pseudomonadati</taxon>
        <taxon>Pseudomonadota</taxon>
        <taxon>Alphaproteobacteria</taxon>
        <taxon>Hyphomicrobiales</taxon>
        <taxon>Rhizobiaceae</taxon>
        <taxon>Rhizobium/Agrobacterium group</taxon>
        <taxon>Rhizobium</taxon>
    </lineage>
</organism>
<protein>
    <submittedName>
        <fullName evidence="1">Uncharacterized protein</fullName>
    </submittedName>
</protein>
<gene>
    <name evidence="1" type="ORF">AM571_CH00546</name>
</gene>
<proteinExistence type="predicted"/>
<accession>A0A1L5NZR5</accession>
<name>A0A1L5NZR5_RHIET</name>
<evidence type="ECO:0000313" key="1">
    <source>
        <dbReference type="EMBL" id="APO73395.1"/>
    </source>
</evidence>
<evidence type="ECO:0000313" key="2">
    <source>
        <dbReference type="Proteomes" id="UP000185109"/>
    </source>
</evidence>